<dbReference type="Proteomes" id="UP000006868">
    <property type="component" value="Plasmid pSC2"/>
</dbReference>
<dbReference type="Gene3D" id="6.20.20.10">
    <property type="match status" value="1"/>
</dbReference>
<proteinExistence type="predicted"/>
<name>E3EKL0_PAEPS</name>
<protein>
    <submittedName>
        <fullName evidence="1">Uncharacterized protein</fullName>
    </submittedName>
</protein>
<dbReference type="HOGENOM" id="CLU_2937332_0_0_9"/>
<geneLocation type="plasmid" evidence="1 2">
    <name>pSC2</name>
</geneLocation>
<dbReference type="RefSeq" id="WP_013386256.1">
    <property type="nucleotide sequence ID" value="NC_014628.2"/>
</dbReference>
<sequence>MKMRHVVCWECEGRGWDAPIGASLLPEQETCHQCKGEKTMFCTEEFFQGEGNLQEVGTDG</sequence>
<organism evidence="1 2">
    <name type="scientific">Paenibacillus polymyxa (strain SC2)</name>
    <name type="common">Bacillus polymyxa</name>
    <dbReference type="NCBI Taxonomy" id="886882"/>
    <lineage>
        <taxon>Bacteria</taxon>
        <taxon>Bacillati</taxon>
        <taxon>Bacillota</taxon>
        <taxon>Bacilli</taxon>
        <taxon>Bacillales</taxon>
        <taxon>Paenibacillaceae</taxon>
        <taxon>Paenibacillus</taxon>
    </lineage>
</organism>
<dbReference type="AlphaFoldDB" id="E3EKL0"/>
<accession>E3EKL0</accession>
<dbReference type="KEGG" id="ppm:PPSC2_25960"/>
<gene>
    <name evidence="1" type="ORF">PPSC2_25960</name>
</gene>
<evidence type="ECO:0000313" key="1">
    <source>
        <dbReference type="EMBL" id="ADO59842.1"/>
    </source>
</evidence>
<evidence type="ECO:0000313" key="2">
    <source>
        <dbReference type="Proteomes" id="UP000006868"/>
    </source>
</evidence>
<dbReference type="EMBL" id="CP002214">
    <property type="protein sequence ID" value="ADO59842.1"/>
    <property type="molecule type" value="Genomic_DNA"/>
</dbReference>
<dbReference type="PATRIC" id="fig|886882.15.peg.5460"/>
<keyword evidence="1" id="KW-0614">Plasmid</keyword>
<reference evidence="1 2" key="1">
    <citation type="journal article" date="2011" name="J. Bacteriol.">
        <title>Complete genome sequence of Paenibacillus polymyxa SC2, a strain of plant growth-promoting Rhizobacterium with broad-spectrum antimicrobial activity.</title>
        <authorList>
            <person name="Ma M."/>
            <person name="Wang C."/>
            <person name="Ding Y."/>
            <person name="Li L."/>
            <person name="Shen D."/>
            <person name="Jiang X."/>
            <person name="Guan D."/>
            <person name="Cao F."/>
            <person name="Chen H."/>
            <person name="Feng R."/>
            <person name="Wang X."/>
            <person name="Ge Y."/>
            <person name="Yao L."/>
            <person name="Bing X."/>
            <person name="Yang X."/>
            <person name="Li J."/>
            <person name="Du B."/>
        </authorList>
    </citation>
    <scope>NUCLEOTIDE SEQUENCE [LARGE SCALE GENOMIC DNA]</scope>
    <source>
        <strain evidence="1 2">SC2</strain>
        <plasmid evidence="2">pSC2</plasmid>
    </source>
</reference>